<dbReference type="InterPro" id="IPR018392">
    <property type="entry name" value="LysM"/>
</dbReference>
<keyword evidence="7" id="KW-1185">Reference proteome</keyword>
<dbReference type="InterPro" id="IPR007055">
    <property type="entry name" value="BON_dom"/>
</dbReference>
<dbReference type="SMART" id="SM00257">
    <property type="entry name" value="LysM"/>
    <property type="match status" value="1"/>
</dbReference>
<organism evidence="6 7">
    <name type="scientific">Brachymonas denitrificans DSM 15123</name>
    <dbReference type="NCBI Taxonomy" id="1121117"/>
    <lineage>
        <taxon>Bacteria</taxon>
        <taxon>Pseudomonadati</taxon>
        <taxon>Pseudomonadota</taxon>
        <taxon>Betaproteobacteria</taxon>
        <taxon>Burkholderiales</taxon>
        <taxon>Comamonadaceae</taxon>
        <taxon>Brachymonas</taxon>
    </lineage>
</organism>
<dbReference type="NCBIfam" id="NF008399">
    <property type="entry name" value="PRK11198.1"/>
    <property type="match status" value="1"/>
</dbReference>
<dbReference type="CDD" id="cd00118">
    <property type="entry name" value="LysM"/>
    <property type="match status" value="1"/>
</dbReference>
<feature type="domain" description="BON" evidence="4">
    <location>
        <begin position="31"/>
        <end position="104"/>
    </location>
</feature>
<accession>A0A1H8JWU2</accession>
<comment type="subcellular location">
    <subcellularLocation>
        <location evidence="1">Cytoplasm</location>
    </subcellularLocation>
</comment>
<dbReference type="InterPro" id="IPR052196">
    <property type="entry name" value="Bact_Kbp"/>
</dbReference>
<dbReference type="SUPFAM" id="SSF54106">
    <property type="entry name" value="LysM domain"/>
    <property type="match status" value="1"/>
</dbReference>
<dbReference type="PROSITE" id="PS51782">
    <property type="entry name" value="LYSM"/>
    <property type="match status" value="1"/>
</dbReference>
<sequence length="163" mass="16941">MGLFSFIKEAGEKLFGGKKVEEAAAANDTASLAQLNAEAGAAIKTYIEAQNLGLSNLGVMFDGASGKVTLTGDAPNKEAAEKATLAAGNVAAVKDVDNNMNVADGGGADAQYHDVVSGDTLSAISKKYYGDANKYMVIFEANKPMLSHPDKIYPGQKLRIPAL</sequence>
<evidence type="ECO:0000259" key="5">
    <source>
        <dbReference type="PROSITE" id="PS51782"/>
    </source>
</evidence>
<dbReference type="Proteomes" id="UP000199531">
    <property type="component" value="Unassembled WGS sequence"/>
</dbReference>
<dbReference type="EMBL" id="FOCW01000008">
    <property type="protein sequence ID" value="SEN85179.1"/>
    <property type="molecule type" value="Genomic_DNA"/>
</dbReference>
<gene>
    <name evidence="6" type="ORF">SAMN02745977_02180</name>
</gene>
<name>A0A1H8JWU2_9BURK</name>
<keyword evidence="2" id="KW-0963">Cytoplasm</keyword>
<evidence type="ECO:0000259" key="4">
    <source>
        <dbReference type="PROSITE" id="PS50914"/>
    </source>
</evidence>
<evidence type="ECO:0000256" key="3">
    <source>
        <dbReference type="ARBA" id="ARBA00072219"/>
    </source>
</evidence>
<feature type="domain" description="LysM" evidence="5">
    <location>
        <begin position="111"/>
        <end position="160"/>
    </location>
</feature>
<dbReference type="Gene3D" id="3.30.1340.30">
    <property type="match status" value="1"/>
</dbReference>
<dbReference type="Pfam" id="PF04972">
    <property type="entry name" value="BON"/>
    <property type="match status" value="1"/>
</dbReference>
<dbReference type="STRING" id="1121117.SAMN02745977_02180"/>
<dbReference type="PANTHER" id="PTHR34700">
    <property type="entry name" value="POTASSIUM BINDING PROTEIN KBP"/>
    <property type="match status" value="1"/>
</dbReference>
<dbReference type="FunFam" id="3.10.350.10:FF:000001">
    <property type="entry name" value="Peptidoglycan-binding protein LysM"/>
    <property type="match status" value="1"/>
</dbReference>
<dbReference type="Pfam" id="PF01476">
    <property type="entry name" value="LysM"/>
    <property type="match status" value="1"/>
</dbReference>
<dbReference type="OrthoDB" id="370541at2"/>
<dbReference type="RefSeq" id="WP_091817811.1">
    <property type="nucleotide sequence ID" value="NZ_FOCW01000008.1"/>
</dbReference>
<evidence type="ECO:0000256" key="1">
    <source>
        <dbReference type="ARBA" id="ARBA00004496"/>
    </source>
</evidence>
<dbReference type="GO" id="GO:0005737">
    <property type="term" value="C:cytoplasm"/>
    <property type="evidence" value="ECO:0007669"/>
    <property type="project" value="UniProtKB-SubCell"/>
</dbReference>
<proteinExistence type="predicted"/>
<evidence type="ECO:0000256" key="2">
    <source>
        <dbReference type="ARBA" id="ARBA00022490"/>
    </source>
</evidence>
<dbReference type="PROSITE" id="PS50914">
    <property type="entry name" value="BON"/>
    <property type="match status" value="1"/>
</dbReference>
<protein>
    <recommendedName>
        <fullName evidence="3">Potassium binding protein Kbp</fullName>
    </recommendedName>
</protein>
<evidence type="ECO:0000313" key="6">
    <source>
        <dbReference type="EMBL" id="SEN85179.1"/>
    </source>
</evidence>
<dbReference type="PANTHER" id="PTHR34700:SF8">
    <property type="entry name" value="POTASSIUM BINDING PROTEIN KBP"/>
    <property type="match status" value="1"/>
</dbReference>
<reference evidence="6 7" key="1">
    <citation type="submission" date="2016-10" db="EMBL/GenBank/DDBJ databases">
        <authorList>
            <person name="de Groot N.N."/>
        </authorList>
    </citation>
    <scope>NUCLEOTIDE SEQUENCE [LARGE SCALE GENOMIC DNA]</scope>
    <source>
        <strain evidence="6 7">DSM 15123</strain>
    </source>
</reference>
<dbReference type="AlphaFoldDB" id="A0A1H8JWU2"/>
<evidence type="ECO:0000313" key="7">
    <source>
        <dbReference type="Proteomes" id="UP000199531"/>
    </source>
</evidence>
<dbReference type="Gene3D" id="3.10.350.10">
    <property type="entry name" value="LysM domain"/>
    <property type="match status" value="1"/>
</dbReference>
<dbReference type="InterPro" id="IPR036779">
    <property type="entry name" value="LysM_dom_sf"/>
</dbReference>